<dbReference type="Pfam" id="PF00224">
    <property type="entry name" value="PK"/>
    <property type="match status" value="1"/>
</dbReference>
<dbReference type="InterPro" id="IPR015813">
    <property type="entry name" value="Pyrv/PenolPyrv_kinase-like_dom"/>
</dbReference>
<keyword evidence="5 13" id="KW-0808">Transferase</keyword>
<dbReference type="InterPro" id="IPR015795">
    <property type="entry name" value="Pyrv_Knase_C"/>
</dbReference>
<keyword evidence="6" id="KW-0479">Metal-binding</keyword>
<dbReference type="GO" id="GO:0000287">
    <property type="term" value="F:magnesium ion binding"/>
    <property type="evidence" value="ECO:0007669"/>
    <property type="project" value="InterPro"/>
</dbReference>
<keyword evidence="11 13" id="KW-0324">Glycolysis</keyword>
<evidence type="ECO:0000256" key="11">
    <source>
        <dbReference type="ARBA" id="ARBA00023152"/>
    </source>
</evidence>
<dbReference type="Gene3D" id="2.40.33.10">
    <property type="entry name" value="PK beta-barrel domain-like"/>
    <property type="match status" value="1"/>
</dbReference>
<evidence type="ECO:0000256" key="8">
    <source>
        <dbReference type="ARBA" id="ARBA00022777"/>
    </source>
</evidence>
<dbReference type="SUPFAM" id="SSF50800">
    <property type="entry name" value="PK beta-barrel domain-like"/>
    <property type="match status" value="1"/>
</dbReference>
<dbReference type="InterPro" id="IPR001697">
    <property type="entry name" value="Pyr_Knase"/>
</dbReference>
<feature type="domain" description="PPIase cyclophilin-type" evidence="14">
    <location>
        <begin position="131"/>
        <end position="270"/>
    </location>
</feature>
<evidence type="ECO:0000256" key="2">
    <source>
        <dbReference type="ARBA" id="ARBA00004997"/>
    </source>
</evidence>
<evidence type="ECO:0000256" key="9">
    <source>
        <dbReference type="ARBA" id="ARBA00022840"/>
    </source>
</evidence>
<dbReference type="InterPro" id="IPR036918">
    <property type="entry name" value="Pyrv_Knase_C_sf"/>
</dbReference>
<dbReference type="GO" id="GO:0016301">
    <property type="term" value="F:kinase activity"/>
    <property type="evidence" value="ECO:0007669"/>
    <property type="project" value="UniProtKB-KW"/>
</dbReference>
<gene>
    <name evidence="15" type="ORF">BSTOLATCC_MIC35138</name>
</gene>
<comment type="caution">
    <text evidence="15">The sequence shown here is derived from an EMBL/GenBank/DDBJ whole genome shotgun (WGS) entry which is preliminary data.</text>
</comment>
<dbReference type="Pfam" id="PF02887">
    <property type="entry name" value="PK_C"/>
    <property type="match status" value="1"/>
</dbReference>
<accession>A0AAU9JG46</accession>
<dbReference type="InterPro" id="IPR029000">
    <property type="entry name" value="Cyclophilin-like_dom_sf"/>
</dbReference>
<proteinExistence type="inferred from homology"/>
<keyword evidence="8 13" id="KW-0418">Kinase</keyword>
<comment type="cofactor">
    <cofactor evidence="1">
        <name>K(+)</name>
        <dbReference type="ChEBI" id="CHEBI:29103"/>
    </cofactor>
</comment>
<dbReference type="AlphaFoldDB" id="A0AAU9JG46"/>
<keyword evidence="12" id="KW-0670">Pyruvate</keyword>
<dbReference type="NCBIfam" id="NF004491">
    <property type="entry name" value="PRK05826.1"/>
    <property type="match status" value="1"/>
</dbReference>
<dbReference type="SUPFAM" id="SSF51621">
    <property type="entry name" value="Phosphoenolpyruvate/pyruvate domain"/>
    <property type="match status" value="1"/>
</dbReference>
<evidence type="ECO:0000259" key="14">
    <source>
        <dbReference type="PROSITE" id="PS50072"/>
    </source>
</evidence>
<dbReference type="Proteomes" id="UP001162131">
    <property type="component" value="Unassembled WGS sequence"/>
</dbReference>
<evidence type="ECO:0000256" key="6">
    <source>
        <dbReference type="ARBA" id="ARBA00022723"/>
    </source>
</evidence>
<dbReference type="GO" id="GO:0004743">
    <property type="term" value="F:pyruvate kinase activity"/>
    <property type="evidence" value="ECO:0007669"/>
    <property type="project" value="UniProtKB-EC"/>
</dbReference>
<keyword evidence="9" id="KW-0067">ATP-binding</keyword>
<evidence type="ECO:0000256" key="1">
    <source>
        <dbReference type="ARBA" id="ARBA00001958"/>
    </source>
</evidence>
<sequence length="807" mass="90940">MARITAIGRIDDSRFQKVKKISEDLHESAQIEIEIQGHFESQLDPAIKSLMETLQIQFLKDQSLIVTLDDHYLGSLEELESWAFTNFHYFDHTPFSFYEKQSRIQKTKTIMNSENIFVELAIAMDRQRKPVIIELFHRICPKSCQEFIELCLEKKKNSKGEILSYKGTPFNRVVQGCYIMGGYLSQEYDDSNELNSECFQIKHDREGLVGVTRKGKGLFYITLRSLPHLDRKYIIIGKVVEGMETVRAINEVELNYQHPISPPILAQTTLLPKPFDIFHDDLDLLHYYVSNISRILPDFNIIKKKIASKPITEEAGTLISQRSVIDDMQKQKEGSRKTKIVCTLGPACSEVPIITKLIENGMNVARLNLAHGDKKSHEEILHNLDIACEQTGEEVAVMVDTKGPEVRTGINKKHAPIALERGQELEITTDRTVKGTKNIISITSPEIFSYIKIGSTVLISDGGIICETLDIRPSLFKVRVISASVPLLEHQNITVLGSRIGITKRVVENDELLLELVSSHKIDFVAISFTQRKQDVIDMRQLLGENGKFIKIIGKIENIEGLENTEEIVKESDGVMVARGDLGMNLPNEKVFLAQKFIISIANQYAKPVLTATQMLESMIKNPRPTRAEASDIANAIIDGTDAVMLSSETCIGQFPIEALTFMSKICLEAEKYQETLKKQIKGDFVAGSREGTCKAAANISNQRGANVIVVFSDRGGTARLVEKYRPKAPIFVLSTNEATIRQLKFYRNLWGIKIEKYEQLEVMINNAFEELKRRLVARSGDHAVIVYGHSENNPNKADALTFRGIP</sequence>
<evidence type="ECO:0000256" key="12">
    <source>
        <dbReference type="ARBA" id="ARBA00023317"/>
    </source>
</evidence>
<comment type="catalytic activity">
    <reaction evidence="13">
        <text>pyruvate + ATP = phosphoenolpyruvate + ADP + H(+)</text>
        <dbReference type="Rhea" id="RHEA:18157"/>
        <dbReference type="ChEBI" id="CHEBI:15361"/>
        <dbReference type="ChEBI" id="CHEBI:15378"/>
        <dbReference type="ChEBI" id="CHEBI:30616"/>
        <dbReference type="ChEBI" id="CHEBI:58702"/>
        <dbReference type="ChEBI" id="CHEBI:456216"/>
        <dbReference type="EC" id="2.7.1.40"/>
    </reaction>
</comment>
<comment type="pathway">
    <text evidence="2 13">Carbohydrate degradation; glycolysis; pyruvate from D-glyceraldehyde 3-phosphate: step 5/5.</text>
</comment>
<comment type="similarity">
    <text evidence="3 13">Belongs to the pyruvate kinase family.</text>
</comment>
<dbReference type="NCBIfam" id="TIGR01064">
    <property type="entry name" value="pyruv_kin"/>
    <property type="match status" value="1"/>
</dbReference>
<dbReference type="Gene3D" id="3.20.20.60">
    <property type="entry name" value="Phosphoenolpyruvate-binding domains"/>
    <property type="match status" value="1"/>
</dbReference>
<dbReference type="InterPro" id="IPR011037">
    <property type="entry name" value="Pyrv_Knase-like_insert_dom_sf"/>
</dbReference>
<dbReference type="InterPro" id="IPR015806">
    <property type="entry name" value="Pyrv_Knase_insert_dom_sf"/>
</dbReference>
<evidence type="ECO:0000256" key="10">
    <source>
        <dbReference type="ARBA" id="ARBA00022842"/>
    </source>
</evidence>
<dbReference type="InterPro" id="IPR015793">
    <property type="entry name" value="Pyrv_Knase_brl"/>
</dbReference>
<dbReference type="Pfam" id="PF00160">
    <property type="entry name" value="Pro_isomerase"/>
    <property type="match status" value="1"/>
</dbReference>
<evidence type="ECO:0000256" key="5">
    <source>
        <dbReference type="ARBA" id="ARBA00022679"/>
    </source>
</evidence>
<dbReference type="PANTHER" id="PTHR11817">
    <property type="entry name" value="PYRUVATE KINASE"/>
    <property type="match status" value="1"/>
</dbReference>
<dbReference type="GO" id="GO:0005524">
    <property type="term" value="F:ATP binding"/>
    <property type="evidence" value="ECO:0007669"/>
    <property type="project" value="UniProtKB-KW"/>
</dbReference>
<evidence type="ECO:0000256" key="13">
    <source>
        <dbReference type="RuleBase" id="RU000504"/>
    </source>
</evidence>
<dbReference type="Gene3D" id="2.40.100.10">
    <property type="entry name" value="Cyclophilin-like"/>
    <property type="match status" value="1"/>
</dbReference>
<protein>
    <recommendedName>
        <fullName evidence="4 13">Pyruvate kinase</fullName>
        <ecNumber evidence="4 13">2.7.1.40</ecNumber>
    </recommendedName>
</protein>
<dbReference type="PROSITE" id="PS50072">
    <property type="entry name" value="CSA_PPIASE_2"/>
    <property type="match status" value="1"/>
</dbReference>
<evidence type="ECO:0000313" key="15">
    <source>
        <dbReference type="EMBL" id="CAG9324117.1"/>
    </source>
</evidence>
<dbReference type="EC" id="2.7.1.40" evidence="4 13"/>
<evidence type="ECO:0000313" key="16">
    <source>
        <dbReference type="Proteomes" id="UP001162131"/>
    </source>
</evidence>
<name>A0AAU9JG46_9CILI</name>
<dbReference type="InterPro" id="IPR002130">
    <property type="entry name" value="Cyclophilin-type_PPIase_dom"/>
</dbReference>
<keyword evidence="16" id="KW-1185">Reference proteome</keyword>
<dbReference type="PRINTS" id="PR01050">
    <property type="entry name" value="PYRUVTKNASE"/>
</dbReference>
<evidence type="ECO:0000256" key="4">
    <source>
        <dbReference type="ARBA" id="ARBA00012142"/>
    </source>
</evidence>
<dbReference type="SUPFAM" id="SSF52935">
    <property type="entry name" value="PK C-terminal domain-like"/>
    <property type="match status" value="1"/>
</dbReference>
<dbReference type="GO" id="GO:0003755">
    <property type="term" value="F:peptidyl-prolyl cis-trans isomerase activity"/>
    <property type="evidence" value="ECO:0007669"/>
    <property type="project" value="InterPro"/>
</dbReference>
<dbReference type="SUPFAM" id="SSF50891">
    <property type="entry name" value="Cyclophilin-like"/>
    <property type="match status" value="1"/>
</dbReference>
<dbReference type="InterPro" id="IPR040442">
    <property type="entry name" value="Pyrv_kinase-like_dom_sf"/>
</dbReference>
<organism evidence="15 16">
    <name type="scientific">Blepharisma stoltei</name>
    <dbReference type="NCBI Taxonomy" id="1481888"/>
    <lineage>
        <taxon>Eukaryota</taxon>
        <taxon>Sar</taxon>
        <taxon>Alveolata</taxon>
        <taxon>Ciliophora</taxon>
        <taxon>Postciliodesmatophora</taxon>
        <taxon>Heterotrichea</taxon>
        <taxon>Heterotrichida</taxon>
        <taxon>Blepharismidae</taxon>
        <taxon>Blepharisma</taxon>
    </lineage>
</organism>
<reference evidence="15" key="1">
    <citation type="submission" date="2021-09" db="EMBL/GenBank/DDBJ databases">
        <authorList>
            <consortium name="AG Swart"/>
            <person name="Singh M."/>
            <person name="Singh A."/>
            <person name="Seah K."/>
            <person name="Emmerich C."/>
        </authorList>
    </citation>
    <scope>NUCLEOTIDE SEQUENCE</scope>
    <source>
        <strain evidence="15">ATCC30299</strain>
    </source>
</reference>
<keyword evidence="7" id="KW-0547">Nucleotide-binding</keyword>
<keyword evidence="10 13" id="KW-0460">Magnesium</keyword>
<evidence type="ECO:0000256" key="3">
    <source>
        <dbReference type="ARBA" id="ARBA00008663"/>
    </source>
</evidence>
<dbReference type="Gene3D" id="3.40.1380.20">
    <property type="entry name" value="Pyruvate kinase, C-terminal domain"/>
    <property type="match status" value="1"/>
</dbReference>
<dbReference type="GO" id="GO:0030955">
    <property type="term" value="F:potassium ion binding"/>
    <property type="evidence" value="ECO:0007669"/>
    <property type="project" value="InterPro"/>
</dbReference>
<dbReference type="EMBL" id="CAJZBQ010000035">
    <property type="protein sequence ID" value="CAG9324117.1"/>
    <property type="molecule type" value="Genomic_DNA"/>
</dbReference>
<evidence type="ECO:0000256" key="7">
    <source>
        <dbReference type="ARBA" id="ARBA00022741"/>
    </source>
</evidence>